<comment type="subcellular location">
    <subcellularLocation>
        <location evidence="1">Nucleus</location>
    </subcellularLocation>
</comment>
<feature type="compositionally biased region" description="Basic and acidic residues" evidence="6">
    <location>
        <begin position="401"/>
        <end position="419"/>
    </location>
</feature>
<keyword evidence="4" id="KW-0234">DNA repair</keyword>
<feature type="compositionally biased region" description="Acidic residues" evidence="6">
    <location>
        <begin position="47"/>
        <end position="58"/>
    </location>
</feature>
<keyword evidence="3" id="KW-0227">DNA damage</keyword>
<gene>
    <name evidence="8" type="ORF">CSSPJE1EN1_LOCUS4906</name>
</gene>
<keyword evidence="2" id="KW-0677">Repeat</keyword>
<evidence type="ECO:0000256" key="5">
    <source>
        <dbReference type="ARBA" id="ARBA00023242"/>
    </source>
</evidence>
<feature type="compositionally biased region" description="Basic and acidic residues" evidence="6">
    <location>
        <begin position="34"/>
        <end position="46"/>
    </location>
</feature>
<dbReference type="SUPFAM" id="SSF52113">
    <property type="entry name" value="BRCT domain"/>
    <property type="match status" value="1"/>
</dbReference>
<dbReference type="SMART" id="SM00292">
    <property type="entry name" value="BRCT"/>
    <property type="match status" value="1"/>
</dbReference>
<dbReference type="InterPro" id="IPR001357">
    <property type="entry name" value="BRCT_dom"/>
</dbReference>
<dbReference type="PANTHER" id="PTHR11370">
    <property type="entry name" value="DNA-REPAIR PROTEIN XRCC1"/>
    <property type="match status" value="1"/>
</dbReference>
<feature type="compositionally biased region" description="Polar residues" evidence="6">
    <location>
        <begin position="127"/>
        <end position="136"/>
    </location>
</feature>
<evidence type="ECO:0000256" key="4">
    <source>
        <dbReference type="ARBA" id="ARBA00023204"/>
    </source>
</evidence>
<evidence type="ECO:0000256" key="3">
    <source>
        <dbReference type="ARBA" id="ARBA00022763"/>
    </source>
</evidence>
<feature type="region of interest" description="Disordered" evidence="6">
    <location>
        <begin position="1"/>
        <end position="144"/>
    </location>
</feature>
<proteinExistence type="predicted"/>
<evidence type="ECO:0000313" key="8">
    <source>
        <dbReference type="EMBL" id="CAK9259428.1"/>
    </source>
</evidence>
<dbReference type="Gene3D" id="3.40.50.10190">
    <property type="entry name" value="BRCT domain"/>
    <property type="match status" value="1"/>
</dbReference>
<name>A0ABP0VY51_9BRYO</name>
<feature type="region of interest" description="Disordered" evidence="6">
    <location>
        <begin position="393"/>
        <end position="446"/>
    </location>
</feature>
<feature type="domain" description="BRCT" evidence="7">
    <location>
        <begin position="146"/>
        <end position="234"/>
    </location>
</feature>
<dbReference type="Proteomes" id="UP001497444">
    <property type="component" value="Chromosome 12"/>
</dbReference>
<feature type="compositionally biased region" description="Acidic residues" evidence="6">
    <location>
        <begin position="420"/>
        <end position="440"/>
    </location>
</feature>
<dbReference type="EMBL" id="OZ020107">
    <property type="protein sequence ID" value="CAK9259428.1"/>
    <property type="molecule type" value="Genomic_DNA"/>
</dbReference>
<accession>A0ABP0VY51</accession>
<dbReference type="PANTHER" id="PTHR11370:SF5">
    <property type="entry name" value="DNA REPAIR PROTEIN XRCC1"/>
    <property type="match status" value="1"/>
</dbReference>
<evidence type="ECO:0000259" key="7">
    <source>
        <dbReference type="PROSITE" id="PS50172"/>
    </source>
</evidence>
<organism evidence="8 9">
    <name type="scientific">Sphagnum jensenii</name>
    <dbReference type="NCBI Taxonomy" id="128206"/>
    <lineage>
        <taxon>Eukaryota</taxon>
        <taxon>Viridiplantae</taxon>
        <taxon>Streptophyta</taxon>
        <taxon>Embryophyta</taxon>
        <taxon>Bryophyta</taxon>
        <taxon>Sphagnophytina</taxon>
        <taxon>Sphagnopsida</taxon>
        <taxon>Sphagnales</taxon>
        <taxon>Sphagnaceae</taxon>
        <taxon>Sphagnum</taxon>
    </lineage>
</organism>
<dbReference type="InterPro" id="IPR045080">
    <property type="entry name" value="BRCT_XRCC1_rpt1"/>
</dbReference>
<evidence type="ECO:0000256" key="1">
    <source>
        <dbReference type="ARBA" id="ARBA00004123"/>
    </source>
</evidence>
<evidence type="ECO:0000256" key="6">
    <source>
        <dbReference type="SAM" id="MobiDB-lite"/>
    </source>
</evidence>
<dbReference type="Pfam" id="PF00533">
    <property type="entry name" value="BRCT"/>
    <property type="match status" value="1"/>
</dbReference>
<feature type="compositionally biased region" description="Polar residues" evidence="6">
    <location>
        <begin position="87"/>
        <end position="100"/>
    </location>
</feature>
<sequence>MDPNGEEAVVSSSYSSTKLTRKLPAWASSSDQQAELKGKAHKRGPEIDADGDEEDGQNADEQKRVVPLTKTTRKSPVGDDTGETKKGTSINKIGSSQVAKKNSEVGGGARSGPRHHCAKEMEKDETGNNAVRNAQPGSKPAAPLQDFSKLLEGVVFAISGMVNPARSNLREQAIEMGARYKPDWTSDCTLLVCAFPNTPKFKQVTADGGTIVSKDWIPECHRQRKLIDIDRYLLNEGRPWRHSSLAQVAQTVNIGECPFLQIFHEVKTIFLSFYGNDKKSGKETSCGSYGDIQQLVYQDLMSSISWLQQQEEKPTPEDLEAIAAQGILICLEDTIKGLQETSGVTKIVKDWGFVPHAVKKLAALEECGGSGKYNVVKEAERLHGIYAEELKKLSARSRASKRADEKRESEKEEQEAVKDDDVDDDATEVMSDEDSGEAVEQDDRRP</sequence>
<evidence type="ECO:0000313" key="9">
    <source>
        <dbReference type="Proteomes" id="UP001497444"/>
    </source>
</evidence>
<keyword evidence="9" id="KW-1185">Reference proteome</keyword>
<protein>
    <recommendedName>
        <fullName evidence="7">BRCT domain-containing protein</fullName>
    </recommendedName>
</protein>
<dbReference type="CDD" id="cd17725">
    <property type="entry name" value="BRCT_XRCC1_rpt1"/>
    <property type="match status" value="1"/>
</dbReference>
<reference evidence="8" key="1">
    <citation type="submission" date="2024-02" db="EMBL/GenBank/DDBJ databases">
        <authorList>
            <consortium name="ELIXIR-Norway"/>
            <consortium name="Elixir Norway"/>
        </authorList>
    </citation>
    <scope>NUCLEOTIDE SEQUENCE</scope>
</reference>
<dbReference type="PROSITE" id="PS50172">
    <property type="entry name" value="BRCT"/>
    <property type="match status" value="1"/>
</dbReference>
<dbReference type="InterPro" id="IPR036420">
    <property type="entry name" value="BRCT_dom_sf"/>
</dbReference>
<keyword evidence="5" id="KW-0539">Nucleus</keyword>
<evidence type="ECO:0000256" key="2">
    <source>
        <dbReference type="ARBA" id="ARBA00022737"/>
    </source>
</evidence>